<accession>A0ABQ7S959</accession>
<gene>
    <name evidence="1" type="primary">eny2</name>
    <name evidence="1" type="ORF">GZH46_01549</name>
</gene>
<protein>
    <submittedName>
        <fullName evidence="1">Transcription and mRNA export factor ENY2</fullName>
    </submittedName>
</protein>
<feature type="non-terminal residue" evidence="1">
    <location>
        <position position="1"/>
    </location>
</feature>
<proteinExistence type="inferred from homology"/>
<comment type="caution">
    <text evidence="1">The sequence shown here is derived from an EMBL/GenBank/DDBJ whole genome shotgun (WGS) entry which is preliminary data.</text>
</comment>
<evidence type="ECO:0000313" key="1">
    <source>
        <dbReference type="EMBL" id="KAG9509922.1"/>
    </source>
</evidence>
<dbReference type="Gene3D" id="1.10.246.140">
    <property type="match status" value="1"/>
</dbReference>
<name>A0ABQ7S959_9ACAR</name>
<dbReference type="Proteomes" id="UP000825002">
    <property type="component" value="Unassembled WGS sequence"/>
</dbReference>
<evidence type="ECO:0000313" key="2">
    <source>
        <dbReference type="Proteomes" id="UP000825002"/>
    </source>
</evidence>
<dbReference type="InterPro" id="IPR038212">
    <property type="entry name" value="TF_EnY2_sf"/>
</dbReference>
<keyword evidence="2" id="KW-1185">Reference proteome</keyword>
<dbReference type="Pfam" id="PF10163">
    <property type="entry name" value="EnY2"/>
    <property type="match status" value="1"/>
</dbReference>
<organism evidence="1 2">
    <name type="scientific">Fragariocoptes setiger</name>
    <dbReference type="NCBI Taxonomy" id="1670756"/>
    <lineage>
        <taxon>Eukaryota</taxon>
        <taxon>Metazoa</taxon>
        <taxon>Ecdysozoa</taxon>
        <taxon>Arthropoda</taxon>
        <taxon>Chelicerata</taxon>
        <taxon>Arachnida</taxon>
        <taxon>Acari</taxon>
        <taxon>Acariformes</taxon>
        <taxon>Trombidiformes</taxon>
        <taxon>Prostigmata</taxon>
        <taxon>Eupodina</taxon>
        <taxon>Eriophyoidea</taxon>
        <taxon>Phytoptidae</taxon>
        <taxon>Fragariocoptes</taxon>
    </lineage>
</organism>
<sequence>MSGPQMEAQRIIMEHQDELTELLRIRLIESGWRDQVTKMCRNIIQSKGVDNVRLQDIINSVTPEARNAVPDRIKGELLERIRGLISQTNNNTNS</sequence>
<dbReference type="EMBL" id="JAIFTH010000286">
    <property type="protein sequence ID" value="KAG9509922.1"/>
    <property type="molecule type" value="Genomic_DNA"/>
</dbReference>
<dbReference type="PANTHER" id="PTHR12514">
    <property type="entry name" value="ENHANCER OF YELLOW 2 TRANSCRIPTION FACTOR"/>
    <property type="match status" value="1"/>
</dbReference>
<dbReference type="InterPro" id="IPR018783">
    <property type="entry name" value="TF_ENY2"/>
</dbReference>
<reference evidence="1 2" key="1">
    <citation type="submission" date="2020-10" db="EMBL/GenBank/DDBJ databases">
        <authorList>
            <person name="Klimov P.B."/>
            <person name="Dyachkov S.M."/>
            <person name="Chetverikov P.E."/>
        </authorList>
    </citation>
    <scope>NUCLEOTIDE SEQUENCE [LARGE SCALE GENOMIC DNA]</scope>
    <source>
        <strain evidence="1">BMOC 18-1129-001#AD2665</strain>
        <tissue evidence="1">Entire mites</tissue>
    </source>
</reference>
<dbReference type="HAMAP" id="MF_03046">
    <property type="entry name" value="ENY2_Sus1"/>
    <property type="match status" value="1"/>
</dbReference>